<gene>
    <name evidence="1" type="ORF">ACI1P1_06985</name>
</gene>
<proteinExistence type="predicted"/>
<keyword evidence="2" id="KW-1185">Reference proteome</keyword>
<dbReference type="Proteomes" id="UP001631969">
    <property type="component" value="Unassembled WGS sequence"/>
</dbReference>
<evidence type="ECO:0000313" key="1">
    <source>
        <dbReference type="EMBL" id="MFM9328022.1"/>
    </source>
</evidence>
<dbReference type="EMBL" id="JBJURJ010000004">
    <property type="protein sequence ID" value="MFM9328022.1"/>
    <property type="molecule type" value="Genomic_DNA"/>
</dbReference>
<comment type="caution">
    <text evidence="1">The sequence shown here is derived from an EMBL/GenBank/DDBJ whole genome shotgun (WGS) entry which is preliminary data.</text>
</comment>
<evidence type="ECO:0000313" key="2">
    <source>
        <dbReference type="Proteomes" id="UP001631969"/>
    </source>
</evidence>
<accession>A0ACC7NY94</accession>
<reference evidence="1" key="1">
    <citation type="submission" date="2024-12" db="EMBL/GenBank/DDBJ databases">
        <authorList>
            <person name="Wu N."/>
        </authorList>
    </citation>
    <scope>NUCLEOTIDE SEQUENCE</scope>
    <source>
        <strain evidence="1">P15</strain>
    </source>
</reference>
<name>A0ACC7NY94_9BACL</name>
<organism evidence="1 2">
    <name type="scientific">Paenibacillus mesotrionivorans</name>
    <dbReference type="NCBI Taxonomy" id="3160968"/>
    <lineage>
        <taxon>Bacteria</taxon>
        <taxon>Bacillati</taxon>
        <taxon>Bacillota</taxon>
        <taxon>Bacilli</taxon>
        <taxon>Bacillales</taxon>
        <taxon>Paenibacillaceae</taxon>
        <taxon>Paenibacillus</taxon>
    </lineage>
</organism>
<sequence length="289" mass="32805">MQFKLYADVHEFYKDTYEVLMRHEAQNMIPLGNLIMGHEGKDKTDWRDPVHWLMATVSDARGIQLTALMTPPHNITLYATDNIIHSEAVDCLIDGLKDRDLPGVITEKTLAEHFARAYTMRKGLTFQTTMNQRIYELTAVNPDIQQVGTIRLLNKQDMPFFPYWAEAFNAAGSYGKTDMSIPQEDATPYLYRIASKKLYILEDNGIPVAMAGFTRVMQTAIGVAFVYTPPYERRKGYATSIVAQISQLALDKGFTKCVLYTDLANPTSNSIYQKIGYTPVCDSLQLRFE</sequence>
<protein>
    <submittedName>
        <fullName evidence="1">GNAT family N-acetyltransferase</fullName>
    </submittedName>
</protein>